<feature type="coiled-coil region" evidence="1">
    <location>
        <begin position="211"/>
        <end position="238"/>
    </location>
</feature>
<evidence type="ECO:0000256" key="1">
    <source>
        <dbReference type="SAM" id="Coils"/>
    </source>
</evidence>
<feature type="coiled-coil region" evidence="1">
    <location>
        <begin position="432"/>
        <end position="480"/>
    </location>
</feature>
<dbReference type="GO" id="GO:0006302">
    <property type="term" value="P:double-strand break repair"/>
    <property type="evidence" value="ECO:0007669"/>
    <property type="project" value="InterPro"/>
</dbReference>
<dbReference type="OrthoDB" id="9795626at2"/>
<dbReference type="Gene3D" id="3.40.50.300">
    <property type="entry name" value="P-loop containing nucleotide triphosphate hydrolases"/>
    <property type="match status" value="2"/>
</dbReference>
<organism evidence="3 4">
    <name type="scientific">Seongchinamella sediminis</name>
    <dbReference type="NCBI Taxonomy" id="2283635"/>
    <lineage>
        <taxon>Bacteria</taxon>
        <taxon>Pseudomonadati</taxon>
        <taxon>Pseudomonadota</taxon>
        <taxon>Gammaproteobacteria</taxon>
        <taxon>Cellvibrionales</taxon>
        <taxon>Halieaceae</taxon>
        <taxon>Seongchinamella</taxon>
    </lineage>
</organism>
<keyword evidence="1" id="KW-0175">Coiled coil</keyword>
<dbReference type="SUPFAM" id="SSF52540">
    <property type="entry name" value="P-loop containing nucleoside triphosphate hydrolases"/>
    <property type="match status" value="1"/>
</dbReference>
<dbReference type="Proteomes" id="UP000265509">
    <property type="component" value="Unassembled WGS sequence"/>
</dbReference>
<gene>
    <name evidence="3" type="primary">dndD</name>
    <name evidence="3" type="ORF">DWB85_18615</name>
</gene>
<dbReference type="InterPro" id="IPR027417">
    <property type="entry name" value="P-loop_NTPase"/>
</dbReference>
<dbReference type="PANTHER" id="PTHR32114:SF2">
    <property type="entry name" value="ABC TRANSPORTER ABCH.3"/>
    <property type="match status" value="1"/>
</dbReference>
<reference evidence="3 4" key="1">
    <citation type="submission" date="2018-07" db="EMBL/GenBank/DDBJ databases">
        <title>Halioglobus sp. genome submission.</title>
        <authorList>
            <person name="Ye M.-Q."/>
            <person name="Du Z.-J."/>
        </authorList>
    </citation>
    <scope>NUCLEOTIDE SEQUENCE [LARGE SCALE GENOMIC DNA]</scope>
    <source>
        <strain evidence="3 4">U0301</strain>
    </source>
</reference>
<evidence type="ECO:0000313" key="4">
    <source>
        <dbReference type="Proteomes" id="UP000265509"/>
    </source>
</evidence>
<keyword evidence="4" id="KW-1185">Reference proteome</keyword>
<dbReference type="InterPro" id="IPR038729">
    <property type="entry name" value="Rad50/SbcC_AAA"/>
</dbReference>
<evidence type="ECO:0000313" key="3">
    <source>
        <dbReference type="EMBL" id="RLQ20256.1"/>
    </source>
</evidence>
<protein>
    <submittedName>
        <fullName evidence="3">DNA sulfur modification protein DndD</fullName>
    </submittedName>
</protein>
<dbReference type="InterPro" id="IPR017599">
    <property type="entry name" value="DNA_S_DndD"/>
</dbReference>
<dbReference type="AlphaFoldDB" id="A0A3L7DT71"/>
<accession>A0A3L7DT71</accession>
<name>A0A3L7DT71_9GAMM</name>
<dbReference type="RefSeq" id="WP_117957526.1">
    <property type="nucleotide sequence ID" value="NZ_QRAN01000036.1"/>
</dbReference>
<sequence>MIINSLTLNNFRVFQGSHTIDLAPRVRWNAKRPIVLFGGLNGAGKTTTLTAVRLVLYGRQSLGVSTSLKSYHEYLDSCIHKSRDGNAQANGSAIELSFDYSHMGVRQEYTVSRSWIRKGSSVKEFLQIVKDGKPMEGFTYEQSQGFLNELIPIGVSDLFFFDGEKISELATDESGIALSNSIKRLLGLDLVDRLNSDLGVLVRNKQRDSATKDLRDQIELLESKLEFLEAEANKAESEFRDSYPEYLGAKENLELANREFLASGGAWAITRDQEIRNQEKVLDERANIEKQMRDLFGGAYPLSLAPRFCDSLSKTLENEEAITAQLSSVRKVNSFRVDVEKELDRSLNSQELNHVKSILRKVIDQPSYSAVDDNVLHDIGGRTKSSVQSKIYRALEHDALKVKEFSEALSQINLELDQIGERISRAPDEGSVSKTLEELSQLQKLVNDLEVQRELKREEARRLLREAADVARQLDELYLREGRASQTIGNINRAKSVQSLLERFSAESAAVKTKQLELEFSQSFQRLARKDDICLDAKIDPVTFSVSLVDASGKNVEKNSLSAGEKQIYAISILEALAKTSGRKLPIIIDTPLGRLDSKHRSKLVKHYFPTASHQVLILSTDTEVDEKFYSDLYRDMSHAFKLSYDSETGSTVCEEGYFWRSSNTEAA</sequence>
<evidence type="ECO:0000259" key="2">
    <source>
        <dbReference type="Pfam" id="PF13476"/>
    </source>
</evidence>
<dbReference type="NCBIfam" id="TIGR03185">
    <property type="entry name" value="DNA_S_dndD"/>
    <property type="match status" value="1"/>
</dbReference>
<dbReference type="EMBL" id="QRAN01000036">
    <property type="protein sequence ID" value="RLQ20256.1"/>
    <property type="molecule type" value="Genomic_DNA"/>
</dbReference>
<proteinExistence type="predicted"/>
<dbReference type="PANTHER" id="PTHR32114">
    <property type="entry name" value="ABC TRANSPORTER ABCH.3"/>
    <property type="match status" value="1"/>
</dbReference>
<dbReference type="Pfam" id="PF13476">
    <property type="entry name" value="AAA_23"/>
    <property type="match status" value="1"/>
</dbReference>
<dbReference type="GO" id="GO:0016887">
    <property type="term" value="F:ATP hydrolysis activity"/>
    <property type="evidence" value="ECO:0007669"/>
    <property type="project" value="InterPro"/>
</dbReference>
<comment type="caution">
    <text evidence="3">The sequence shown here is derived from an EMBL/GenBank/DDBJ whole genome shotgun (WGS) entry which is preliminary data.</text>
</comment>
<feature type="domain" description="Rad50/SbcC-type AAA" evidence="2">
    <location>
        <begin position="5"/>
        <end position="253"/>
    </location>
</feature>